<organism evidence="1 2">
    <name type="scientific">Nonlabens agnitus</name>
    <dbReference type="NCBI Taxonomy" id="870484"/>
    <lineage>
        <taxon>Bacteria</taxon>
        <taxon>Pseudomonadati</taxon>
        <taxon>Bacteroidota</taxon>
        <taxon>Flavobacteriia</taxon>
        <taxon>Flavobacteriales</taxon>
        <taxon>Flavobacteriaceae</taxon>
        <taxon>Nonlabens</taxon>
    </lineage>
</organism>
<evidence type="ECO:0000313" key="1">
    <source>
        <dbReference type="EMBL" id="PRP66203.1"/>
    </source>
</evidence>
<dbReference type="Proteomes" id="UP000239532">
    <property type="component" value="Unassembled WGS sequence"/>
</dbReference>
<keyword evidence="2" id="KW-1185">Reference proteome</keyword>
<dbReference type="InterPro" id="IPR021365">
    <property type="entry name" value="DUF2891"/>
</dbReference>
<dbReference type="AlphaFoldDB" id="A0A2S9WRU6"/>
<name>A0A2S9WRU6_9FLAO</name>
<gene>
    <name evidence="1" type="ORF">BST86_03400</name>
</gene>
<protein>
    <recommendedName>
        <fullName evidence="3">DUF2891 domain-containing protein</fullName>
    </recommendedName>
</protein>
<proteinExistence type="predicted"/>
<accession>A0A2S9WRU6</accession>
<dbReference type="EMBL" id="MQUC01000003">
    <property type="protein sequence ID" value="PRP66203.1"/>
    <property type="molecule type" value="Genomic_DNA"/>
</dbReference>
<dbReference type="OrthoDB" id="9779797at2"/>
<comment type="caution">
    <text evidence="1">The sequence shown here is derived from an EMBL/GenBank/DDBJ whole genome shotgun (WGS) entry which is preliminary data.</text>
</comment>
<dbReference type="RefSeq" id="WP_105982041.1">
    <property type="nucleotide sequence ID" value="NZ_MQUC01000003.1"/>
</dbReference>
<dbReference type="PROSITE" id="PS51257">
    <property type="entry name" value="PROKAR_LIPOPROTEIN"/>
    <property type="match status" value="1"/>
</dbReference>
<reference evidence="1 2" key="1">
    <citation type="submission" date="2016-11" db="EMBL/GenBank/DDBJ databases">
        <title>Trade-off between light-utilization and light-protection in marine flavobacteria.</title>
        <authorList>
            <person name="Kumagai Y."/>
        </authorList>
    </citation>
    <scope>NUCLEOTIDE SEQUENCE [LARGE SCALE GENOMIC DNA]</scope>
    <source>
        <strain evidence="1 2">JCM 17109</strain>
    </source>
</reference>
<dbReference type="Pfam" id="PF11199">
    <property type="entry name" value="DUF2891"/>
    <property type="match status" value="1"/>
</dbReference>
<sequence>MKQLLLVFILILASCQKKENEVPTQEADSSTNLDSIPTPQLTLEQANNLALLPLHCVDQEYPNKMGHVTAAPEDQKRPTVQHPVFYGCFDWHSAVHGHWSAVALLKQFPELDNASELLQKLTSNITAANVAVEIDYLNSENNQTFERTYGWAWLLKLQQELDTWNTAEGKQMAAALQPLTDLVSQRYVEYLPKLNYAIRVGEHSITAFGIAFAWDYAVHAKNEALKQAIESKAMEFYSNDQNCPISWEPSGYDFLSPCLEEVDIMRRVLPASDFHEWLAQFLPGIENGKLDLELGEVSDRTDGKLVHIDGLNLSRAWVLYGLANQYDQYDNLIEIADEHITYTLPNLVADDYEGGHWLGSFAIYALQEAGKN</sequence>
<evidence type="ECO:0008006" key="3">
    <source>
        <dbReference type="Google" id="ProtNLM"/>
    </source>
</evidence>
<evidence type="ECO:0000313" key="2">
    <source>
        <dbReference type="Proteomes" id="UP000239532"/>
    </source>
</evidence>